<dbReference type="Proteomes" id="UP001633002">
    <property type="component" value="Unassembled WGS sequence"/>
</dbReference>
<keyword evidence="3" id="KW-1185">Reference proteome</keyword>
<organism evidence="2 3">
    <name type="scientific">Riccia sorocarpa</name>
    <dbReference type="NCBI Taxonomy" id="122646"/>
    <lineage>
        <taxon>Eukaryota</taxon>
        <taxon>Viridiplantae</taxon>
        <taxon>Streptophyta</taxon>
        <taxon>Embryophyta</taxon>
        <taxon>Marchantiophyta</taxon>
        <taxon>Marchantiopsida</taxon>
        <taxon>Marchantiidae</taxon>
        <taxon>Marchantiales</taxon>
        <taxon>Ricciaceae</taxon>
        <taxon>Riccia</taxon>
    </lineage>
</organism>
<feature type="region of interest" description="Disordered" evidence="1">
    <location>
        <begin position="316"/>
        <end position="335"/>
    </location>
</feature>
<name>A0ABD3H562_9MARC</name>
<feature type="compositionally biased region" description="Basic and acidic residues" evidence="1">
    <location>
        <begin position="316"/>
        <end position="325"/>
    </location>
</feature>
<protein>
    <submittedName>
        <fullName evidence="2">Uncharacterized protein</fullName>
    </submittedName>
</protein>
<evidence type="ECO:0000313" key="2">
    <source>
        <dbReference type="EMBL" id="KAL3686438.1"/>
    </source>
</evidence>
<evidence type="ECO:0000256" key="1">
    <source>
        <dbReference type="SAM" id="MobiDB-lite"/>
    </source>
</evidence>
<dbReference type="AlphaFoldDB" id="A0ABD3H562"/>
<feature type="compositionally biased region" description="Basic residues" evidence="1">
    <location>
        <begin position="24"/>
        <end position="42"/>
    </location>
</feature>
<evidence type="ECO:0000313" key="3">
    <source>
        <dbReference type="Proteomes" id="UP001633002"/>
    </source>
</evidence>
<feature type="compositionally biased region" description="Basic residues" evidence="1">
    <location>
        <begin position="76"/>
        <end position="92"/>
    </location>
</feature>
<comment type="caution">
    <text evidence="2">The sequence shown here is derived from an EMBL/GenBank/DDBJ whole genome shotgun (WGS) entry which is preliminary data.</text>
</comment>
<accession>A0ABD3H562</accession>
<feature type="compositionally biased region" description="Basic residues" evidence="1">
    <location>
        <begin position="126"/>
        <end position="145"/>
    </location>
</feature>
<gene>
    <name evidence="2" type="ORF">R1sor_009012</name>
</gene>
<sequence length="584" mass="66132">MGGYTSDIDMCSEDDSSTSNSVSNHRRRRRKDKATCKKRRSCQKKDISTDSCSSSNDPDFDIRSSISHNFYSEDRRRRHRTTSKRKKKRRLQKQSFYGDSSSSSSDPDFNIRSSNSSDSDCDIRSRSCRSKSKREKSNGRMKKRFTNSSCSSDFRDTENSNSHTDSSMDREVSRKIVALAQELAELQRQLDVEKEIASNSQETEEELYWLHQLLQVEPEEAVAKGLSLEVDYSESISELDDSFTCSAIAAEPSSVQRLVIVAAENETEAESFDSECANEWLPDAKSNFSLQVNASHTSTTSELGESIVGISTFSDAEEKPAEKNGKGAPQDDNQFGKKLLHTETTIEEKLEAEVSFDPRLAELEGQIGTFVFKGVTWNLWRAMRAHGRKVFGLLPFMEEIGLLLRRVVEPQVDLKLEEKFLDSMSRKRLLRLGYHGGCVGNREGGEDKPEIHNLSLRQHGSIAGTTVGVEASRVAVRNHTKSTHGLTMKVWNPNSWEETTILSGILVTWKGLCTLCEVCTLDRGGDDPATNGHRKTFNSRRMEDRERISLQWRARYFGWLYDNCKGLLLNMLMWIGPFRAKEIV</sequence>
<reference evidence="2 3" key="1">
    <citation type="submission" date="2024-09" db="EMBL/GenBank/DDBJ databases">
        <title>Chromosome-scale assembly of Riccia sorocarpa.</title>
        <authorList>
            <person name="Paukszto L."/>
        </authorList>
    </citation>
    <scope>NUCLEOTIDE SEQUENCE [LARGE SCALE GENOMIC DNA]</scope>
    <source>
        <strain evidence="2">LP-2024</strain>
        <tissue evidence="2">Aerial parts of the thallus</tissue>
    </source>
</reference>
<dbReference type="EMBL" id="JBJQOH010000005">
    <property type="protein sequence ID" value="KAL3686438.1"/>
    <property type="molecule type" value="Genomic_DNA"/>
</dbReference>
<feature type="compositionally biased region" description="Low complexity" evidence="1">
    <location>
        <begin position="100"/>
        <end position="118"/>
    </location>
</feature>
<feature type="region of interest" description="Disordered" evidence="1">
    <location>
        <begin position="1"/>
        <end position="170"/>
    </location>
</feature>
<proteinExistence type="predicted"/>